<evidence type="ECO:0000259" key="16">
    <source>
        <dbReference type="PROSITE" id="PS50894"/>
    </source>
</evidence>
<feature type="domain" description="HPt" evidence="16">
    <location>
        <begin position="1"/>
        <end position="105"/>
    </location>
</feature>
<protein>
    <recommendedName>
        <fullName evidence="3">Chemotaxis protein CheA</fullName>
        <ecNumber evidence="2">2.7.13.3</ecNumber>
    </recommendedName>
</protein>
<keyword evidence="8" id="KW-0418">Kinase</keyword>
<dbReference type="InterPro" id="IPR004105">
    <property type="entry name" value="CheA-like_dim"/>
</dbReference>
<dbReference type="SUPFAM" id="SSF50341">
    <property type="entry name" value="CheW-like"/>
    <property type="match status" value="1"/>
</dbReference>
<feature type="region of interest" description="Disordered" evidence="13">
    <location>
        <begin position="125"/>
        <end position="159"/>
    </location>
</feature>
<feature type="compositionally biased region" description="Pro residues" evidence="13">
    <location>
        <begin position="128"/>
        <end position="157"/>
    </location>
</feature>
<evidence type="ECO:0000256" key="2">
    <source>
        <dbReference type="ARBA" id="ARBA00012438"/>
    </source>
</evidence>
<evidence type="ECO:0000256" key="13">
    <source>
        <dbReference type="SAM" id="MobiDB-lite"/>
    </source>
</evidence>
<dbReference type="RefSeq" id="WP_378163440.1">
    <property type="nucleotide sequence ID" value="NZ_JBHSBU010000001.1"/>
</dbReference>
<evidence type="ECO:0000313" key="17">
    <source>
        <dbReference type="EMBL" id="MFC4159558.1"/>
    </source>
</evidence>
<dbReference type="SMART" id="SM00073">
    <property type="entry name" value="HPT"/>
    <property type="match status" value="1"/>
</dbReference>
<dbReference type="Pfam" id="PF02518">
    <property type="entry name" value="HATPase_c"/>
    <property type="match status" value="1"/>
</dbReference>
<dbReference type="EMBL" id="JBHSBU010000001">
    <property type="protein sequence ID" value="MFC4159558.1"/>
    <property type="molecule type" value="Genomic_DNA"/>
</dbReference>
<feature type="domain" description="CheW-like" evidence="15">
    <location>
        <begin position="598"/>
        <end position="727"/>
    </location>
</feature>
<comment type="catalytic activity">
    <reaction evidence="1">
        <text>ATP + protein L-histidine = ADP + protein N-phospho-L-histidine.</text>
        <dbReference type="EC" id="2.7.13.3"/>
    </reaction>
</comment>
<evidence type="ECO:0000256" key="4">
    <source>
        <dbReference type="ARBA" id="ARBA00022500"/>
    </source>
</evidence>
<keyword evidence="10" id="KW-0902">Two-component regulatory system</keyword>
<evidence type="ECO:0000256" key="12">
    <source>
        <dbReference type="PROSITE-ProRule" id="PRU00110"/>
    </source>
</evidence>
<keyword evidence="7" id="KW-0547">Nucleotide-binding</keyword>
<dbReference type="SUPFAM" id="SSF47226">
    <property type="entry name" value="Histidine-containing phosphotransfer domain, HPT domain"/>
    <property type="match status" value="1"/>
</dbReference>
<dbReference type="PRINTS" id="PR00344">
    <property type="entry name" value="BCTRLSENSOR"/>
</dbReference>
<dbReference type="SMART" id="SM00260">
    <property type="entry name" value="CheW"/>
    <property type="match status" value="1"/>
</dbReference>
<feature type="domain" description="Histidine kinase" evidence="14">
    <location>
        <begin position="320"/>
        <end position="596"/>
    </location>
</feature>
<dbReference type="Gene3D" id="1.20.120.160">
    <property type="entry name" value="HPT domain"/>
    <property type="match status" value="1"/>
</dbReference>
<keyword evidence="9" id="KW-0067">ATP-binding</keyword>
<gene>
    <name evidence="17" type="ORF">ACFOW7_09370</name>
</gene>
<dbReference type="InterPro" id="IPR037006">
    <property type="entry name" value="CheA-like_homodim_sf"/>
</dbReference>
<dbReference type="SUPFAM" id="SSF55874">
    <property type="entry name" value="ATPase domain of HSP90 chaperone/DNA topoisomerase II/histidine kinase"/>
    <property type="match status" value="1"/>
</dbReference>
<evidence type="ECO:0000256" key="5">
    <source>
        <dbReference type="ARBA" id="ARBA00022553"/>
    </source>
</evidence>
<dbReference type="PANTHER" id="PTHR43395:SF10">
    <property type="entry name" value="CHEMOTAXIS PROTEIN CHEA"/>
    <property type="match status" value="1"/>
</dbReference>
<evidence type="ECO:0000313" key="18">
    <source>
        <dbReference type="Proteomes" id="UP001595791"/>
    </source>
</evidence>
<proteinExistence type="predicted"/>
<reference evidence="18" key="1">
    <citation type="journal article" date="2019" name="Int. J. Syst. Evol. Microbiol.">
        <title>The Global Catalogue of Microorganisms (GCM) 10K type strain sequencing project: providing services to taxonomists for standard genome sequencing and annotation.</title>
        <authorList>
            <consortium name="The Broad Institute Genomics Platform"/>
            <consortium name="The Broad Institute Genome Sequencing Center for Infectious Disease"/>
            <person name="Wu L."/>
            <person name="Ma J."/>
        </authorList>
    </citation>
    <scope>NUCLEOTIDE SEQUENCE [LARGE SCALE GENOMIC DNA]</scope>
    <source>
        <strain evidence="18">LMG 29894</strain>
    </source>
</reference>
<dbReference type="Proteomes" id="UP001595791">
    <property type="component" value="Unassembled WGS sequence"/>
</dbReference>
<evidence type="ECO:0000256" key="7">
    <source>
        <dbReference type="ARBA" id="ARBA00022741"/>
    </source>
</evidence>
<organism evidence="17 18">
    <name type="scientific">Chitinimonas lacunae</name>
    <dbReference type="NCBI Taxonomy" id="1963018"/>
    <lineage>
        <taxon>Bacteria</taxon>
        <taxon>Pseudomonadati</taxon>
        <taxon>Pseudomonadota</taxon>
        <taxon>Betaproteobacteria</taxon>
        <taxon>Neisseriales</taxon>
        <taxon>Chitinibacteraceae</taxon>
        <taxon>Chitinimonas</taxon>
    </lineage>
</organism>
<dbReference type="SMART" id="SM00387">
    <property type="entry name" value="HATPase_c"/>
    <property type="match status" value="1"/>
</dbReference>
<dbReference type="CDD" id="cd00088">
    <property type="entry name" value="HPT"/>
    <property type="match status" value="1"/>
</dbReference>
<keyword evidence="6 17" id="KW-0808">Transferase</keyword>
<dbReference type="Pfam" id="PF02895">
    <property type="entry name" value="H-kinase_dim"/>
    <property type="match status" value="1"/>
</dbReference>
<comment type="function">
    <text evidence="11">Involved in the transmission of sensory signals from the chemoreceptors to the flagellar motors. CheA is autophosphorylated; it can transfer its phosphate group to either CheB or CheY.</text>
</comment>
<dbReference type="EC" id="2.7.13.3" evidence="2"/>
<keyword evidence="4" id="KW-0145">Chemotaxis</keyword>
<dbReference type="InterPro" id="IPR036061">
    <property type="entry name" value="CheW-like_dom_sf"/>
</dbReference>
<dbReference type="PROSITE" id="PS50109">
    <property type="entry name" value="HIS_KIN"/>
    <property type="match status" value="1"/>
</dbReference>
<dbReference type="Pfam" id="PF01627">
    <property type="entry name" value="Hpt"/>
    <property type="match status" value="1"/>
</dbReference>
<dbReference type="InterPro" id="IPR036890">
    <property type="entry name" value="HATPase_C_sf"/>
</dbReference>
<dbReference type="InterPro" id="IPR004358">
    <property type="entry name" value="Sig_transdc_His_kin-like_C"/>
</dbReference>
<evidence type="ECO:0000256" key="6">
    <source>
        <dbReference type="ARBA" id="ARBA00022679"/>
    </source>
</evidence>
<evidence type="ECO:0000256" key="1">
    <source>
        <dbReference type="ARBA" id="ARBA00000085"/>
    </source>
</evidence>
<comment type="caution">
    <text evidence="17">The sequence shown here is derived from an EMBL/GenBank/DDBJ whole genome shotgun (WGS) entry which is preliminary data.</text>
</comment>
<accession>A0ABV8MN00</accession>
<evidence type="ECO:0000256" key="9">
    <source>
        <dbReference type="ARBA" id="ARBA00022840"/>
    </source>
</evidence>
<dbReference type="PROSITE" id="PS50851">
    <property type="entry name" value="CHEW"/>
    <property type="match status" value="1"/>
</dbReference>
<evidence type="ECO:0000256" key="3">
    <source>
        <dbReference type="ARBA" id="ARBA00021495"/>
    </source>
</evidence>
<name>A0ABV8MN00_9NEIS</name>
<evidence type="ECO:0000256" key="10">
    <source>
        <dbReference type="ARBA" id="ARBA00023012"/>
    </source>
</evidence>
<dbReference type="Gene3D" id="1.10.287.560">
    <property type="entry name" value="Histidine kinase CheA-like, homodimeric domain"/>
    <property type="match status" value="1"/>
</dbReference>
<dbReference type="SMART" id="SM01231">
    <property type="entry name" value="H-kinase_dim"/>
    <property type="match status" value="1"/>
</dbReference>
<dbReference type="Pfam" id="PF01584">
    <property type="entry name" value="CheW"/>
    <property type="match status" value="1"/>
</dbReference>
<dbReference type="PROSITE" id="PS50894">
    <property type="entry name" value="HPT"/>
    <property type="match status" value="1"/>
</dbReference>
<dbReference type="Gene3D" id="3.30.565.10">
    <property type="entry name" value="Histidine kinase-like ATPase, C-terminal domain"/>
    <property type="match status" value="1"/>
</dbReference>
<dbReference type="InterPro" id="IPR002545">
    <property type="entry name" value="CheW-lke_dom"/>
</dbReference>
<evidence type="ECO:0000259" key="15">
    <source>
        <dbReference type="PROSITE" id="PS50851"/>
    </source>
</evidence>
<sequence length="746" mass="82259">MNFEEAERVFYSESEEMLAAMEASLLALEQAGEDERTEHVNAMFRAAHTIKGSAGLFDFGNVVAFTHLVESVLGRVRDRELNFDEDLIQLMLACRDHIAVLLDSVRLKTPRAPDPELEARLHAYRRGQPPPKPAPAPPPLLVEPTPVPPSLSPPSPERPVVEVAEPGGHMVSSEHWHLSLRFGRDVLRNGMDPLSFLRYLSTLGRIVYLTTLYDALPPAEEMDPEACYLGFELEFDSQAERQAIESVFDFVREDSRIRILPPHSLINEYIRLINELPEGAARLGEILVQGGALSRQELAEVLDLQRERARDGDAKPLGALLVEENLVPAQAVMAALERQKRTDEQRGREHKVVRVDATRLDELITLVGELVIAGAATQLAAQRSGHSPLVEAVTTLSGLVERIRDEALSLRMVPIGEIFSRFPRVVRDTAKALAKSIELEIAGAETELDKSMVDKLGDPLTHLVRNALDHGIESVEKRRAAGKTEYGLVWLNAYHESGSVVIEVGDDGGGMDRQRIQQRAIERGLIAADALLSDQEILQLVFEPGFSTAETITDLSGRGVGMDVVKRNIEALKGHIELDSTLGVGTVVRLRLPLTLAIIDGFQVEVGHSTFVIPLDLVIECLDLGREADHERRYINLRGEVLPYLRLREVFEIEAPPPSRENLVVVQYGSERAGLVVDHLVGELQAVIKPLGLLFRGMRGLGGSTILGSGEVALVLDVPELISRAAQAERQRVMASVTARVREGSR</sequence>
<evidence type="ECO:0000259" key="14">
    <source>
        <dbReference type="PROSITE" id="PS50109"/>
    </source>
</evidence>
<dbReference type="InterPro" id="IPR003594">
    <property type="entry name" value="HATPase_dom"/>
</dbReference>
<dbReference type="SUPFAM" id="SSF47384">
    <property type="entry name" value="Homodimeric domain of signal transducing histidine kinase"/>
    <property type="match status" value="1"/>
</dbReference>
<dbReference type="SUPFAM" id="SSF160246">
    <property type="entry name" value="EspE N-terminal domain-like"/>
    <property type="match status" value="1"/>
</dbReference>
<dbReference type="InterPro" id="IPR036641">
    <property type="entry name" value="HPT_dom_sf"/>
</dbReference>
<evidence type="ECO:0000256" key="11">
    <source>
        <dbReference type="ARBA" id="ARBA00035100"/>
    </source>
</evidence>
<dbReference type="GO" id="GO:0004673">
    <property type="term" value="F:protein histidine kinase activity"/>
    <property type="evidence" value="ECO:0007669"/>
    <property type="project" value="UniProtKB-EC"/>
</dbReference>
<dbReference type="PANTHER" id="PTHR43395">
    <property type="entry name" value="SENSOR HISTIDINE KINASE CHEA"/>
    <property type="match status" value="1"/>
</dbReference>
<keyword evidence="5 12" id="KW-0597">Phosphoprotein</keyword>
<feature type="modified residue" description="Phosphohistidine" evidence="12">
    <location>
        <position position="48"/>
    </location>
</feature>
<evidence type="ECO:0000256" key="8">
    <source>
        <dbReference type="ARBA" id="ARBA00022777"/>
    </source>
</evidence>
<dbReference type="InterPro" id="IPR051315">
    <property type="entry name" value="Bact_Chemotaxis_CheA"/>
</dbReference>
<dbReference type="InterPro" id="IPR037257">
    <property type="entry name" value="T2SS_E_N_sf"/>
</dbReference>
<dbReference type="InterPro" id="IPR036097">
    <property type="entry name" value="HisK_dim/P_sf"/>
</dbReference>
<dbReference type="InterPro" id="IPR005467">
    <property type="entry name" value="His_kinase_dom"/>
</dbReference>
<dbReference type="CDD" id="cd16916">
    <property type="entry name" value="HATPase_CheA-like"/>
    <property type="match status" value="1"/>
</dbReference>
<keyword evidence="18" id="KW-1185">Reference proteome</keyword>
<dbReference type="InterPro" id="IPR008207">
    <property type="entry name" value="Sig_transdc_His_kin_Hpt_dom"/>
</dbReference>
<dbReference type="Gene3D" id="2.30.30.40">
    <property type="entry name" value="SH3 Domains"/>
    <property type="match status" value="1"/>
</dbReference>